<dbReference type="SUPFAM" id="SSF46626">
    <property type="entry name" value="Cytochrome c"/>
    <property type="match status" value="1"/>
</dbReference>
<dbReference type="AlphaFoldDB" id="A0A3B0RWU8"/>
<keyword evidence="1" id="KW-0472">Membrane</keyword>
<feature type="transmembrane region" description="Helical" evidence="1">
    <location>
        <begin position="281"/>
        <end position="300"/>
    </location>
</feature>
<feature type="transmembrane region" description="Helical" evidence="1">
    <location>
        <begin position="251"/>
        <end position="269"/>
    </location>
</feature>
<accession>A0A3B0RWU8</accession>
<name>A0A3B0RWU8_9ZZZZ</name>
<proteinExistence type="predicted"/>
<feature type="transmembrane region" description="Helical" evidence="1">
    <location>
        <begin position="228"/>
        <end position="245"/>
    </location>
</feature>
<feature type="transmembrane region" description="Helical" evidence="1">
    <location>
        <begin position="147"/>
        <end position="165"/>
    </location>
</feature>
<feature type="transmembrane region" description="Helical" evidence="1">
    <location>
        <begin position="12"/>
        <end position="34"/>
    </location>
</feature>
<feature type="transmembrane region" description="Helical" evidence="1">
    <location>
        <begin position="177"/>
        <end position="195"/>
    </location>
</feature>
<evidence type="ECO:0000259" key="2">
    <source>
        <dbReference type="Pfam" id="PF06181"/>
    </source>
</evidence>
<dbReference type="InterPro" id="IPR036909">
    <property type="entry name" value="Cyt_c-like_dom_sf"/>
</dbReference>
<keyword evidence="1" id="KW-0812">Transmembrane</keyword>
<gene>
    <name evidence="3" type="ORF">MNBD_ALPHA08-71</name>
</gene>
<reference evidence="3" key="1">
    <citation type="submission" date="2018-06" db="EMBL/GenBank/DDBJ databases">
        <authorList>
            <person name="Zhirakovskaya E."/>
        </authorList>
    </citation>
    <scope>NUCLEOTIDE SEQUENCE</scope>
</reference>
<feature type="transmembrane region" description="Helical" evidence="1">
    <location>
        <begin position="118"/>
        <end position="135"/>
    </location>
</feature>
<keyword evidence="1" id="KW-1133">Transmembrane helix</keyword>
<evidence type="ECO:0000313" key="3">
    <source>
        <dbReference type="EMBL" id="VAV98010.1"/>
    </source>
</evidence>
<protein>
    <submittedName>
        <fullName evidence="3">FIG137887: membrane protein related to purine degradation</fullName>
    </submittedName>
</protein>
<feature type="domain" description="Urate oxidase N-terminal" evidence="2">
    <location>
        <begin position="5"/>
        <end position="298"/>
    </location>
</feature>
<evidence type="ECO:0000256" key="1">
    <source>
        <dbReference type="SAM" id="Phobius"/>
    </source>
</evidence>
<dbReference type="GO" id="GO:0009055">
    <property type="term" value="F:electron transfer activity"/>
    <property type="evidence" value="ECO:0007669"/>
    <property type="project" value="InterPro"/>
</dbReference>
<dbReference type="InterPro" id="IPR010389">
    <property type="entry name" value="Urate_ox_N"/>
</dbReference>
<organism evidence="3">
    <name type="scientific">hydrothermal vent metagenome</name>
    <dbReference type="NCBI Taxonomy" id="652676"/>
    <lineage>
        <taxon>unclassified sequences</taxon>
        <taxon>metagenomes</taxon>
        <taxon>ecological metagenomes</taxon>
    </lineage>
</organism>
<feature type="transmembrane region" description="Helical" evidence="1">
    <location>
        <begin position="85"/>
        <end position="103"/>
    </location>
</feature>
<sequence>MSGFAVDWLNLLIRWAHLIAGIGWIGTSFYFVALDLSLKKREKMNPGVYGTAWEVHGGGFYHVEKFLNAPEHLPGDLIWYKWEAYLTWITGFLLMVVQFYLYADLWLIDPDVMALEPWQAIGISVASLVIGWLIYDGLCRSPIGKNTPLLAGFVFLLILAAAYFYTNVFSARSSLVHVGAFIGTIMAVNVFGIIVPNQKKITASLLAGEAPDAKFGIIGKQRSTHNTYLTLPVLVMMVSGHYAMLTGHPQSWILVGLIVIMGAMARHFLLRHEVGDPMNKIGWMLPVIAVVLVAAMWMTAPKATGDRAGAVVSDATVMALSQKYCVTCHAASPTNDAFEEAPKNVRLETLDELRRYSSLIIKQTVETDVMPLGNELDMTQDERQQLGAWLAQQ</sequence>
<dbReference type="GO" id="GO:0020037">
    <property type="term" value="F:heme binding"/>
    <property type="evidence" value="ECO:0007669"/>
    <property type="project" value="InterPro"/>
</dbReference>
<dbReference type="EMBL" id="UOEC01000151">
    <property type="protein sequence ID" value="VAV98010.1"/>
    <property type="molecule type" value="Genomic_DNA"/>
</dbReference>
<dbReference type="Pfam" id="PF06181">
    <property type="entry name" value="Urate_ox_N"/>
    <property type="match status" value="1"/>
</dbReference>